<feature type="domain" description="SMP-30/Gluconolactonase/LRE-like region" evidence="3">
    <location>
        <begin position="49"/>
        <end position="291"/>
    </location>
</feature>
<keyword evidence="1" id="KW-0378">Hydrolase</keyword>
<feature type="signal peptide" evidence="2">
    <location>
        <begin position="1"/>
        <end position="25"/>
    </location>
</feature>
<dbReference type="AlphaFoldDB" id="A0A316AAV3"/>
<sequence>MISIFKPVRGLAACACLCFSLSANAQIMDQNNLIAPGAKVELLGGGYAFTEGPVADKKGNVFFTDQPNDKILRWDAKTGEITTFSDKSGRSNGMYFDKKGRLITCADEENQLWSFDKKGNHTLIGEKYDGKLLNGPNDLWLDAAGGIYFTDPLYKRPYWKRDPAMQQDGQHVYYLSPDRSTITRVTDALNKPNGIVGTADGKKLYVADIGASKTYVFDITGQGQISNKKLFAEMGSDGMTLDSKGNLYLTGNGVTVFDPTGNKIAYIPVHQGWTANICFGGKKNDMLFMTAQKSVYGLKMNVKGN</sequence>
<dbReference type="Pfam" id="PF08450">
    <property type="entry name" value="SGL"/>
    <property type="match status" value="1"/>
</dbReference>
<accession>A0A316AAV3</accession>
<gene>
    <name evidence="4" type="ORF">CLV98_11777</name>
</gene>
<name>A0A316AAV3_9BACT</name>
<dbReference type="InterPro" id="IPR051262">
    <property type="entry name" value="SMP-30/CGR1_Lactonase"/>
</dbReference>
<organism evidence="4 5">
    <name type="scientific">Dyadobacter jejuensis</name>
    <dbReference type="NCBI Taxonomy" id="1082580"/>
    <lineage>
        <taxon>Bacteria</taxon>
        <taxon>Pseudomonadati</taxon>
        <taxon>Bacteroidota</taxon>
        <taxon>Cytophagia</taxon>
        <taxon>Cytophagales</taxon>
        <taxon>Spirosomataceae</taxon>
        <taxon>Dyadobacter</taxon>
    </lineage>
</organism>
<dbReference type="EMBL" id="QGDT01000017">
    <property type="protein sequence ID" value="PWJ54539.1"/>
    <property type="molecule type" value="Genomic_DNA"/>
</dbReference>
<dbReference type="Proteomes" id="UP000245880">
    <property type="component" value="Unassembled WGS sequence"/>
</dbReference>
<proteinExistence type="predicted"/>
<dbReference type="InterPro" id="IPR013658">
    <property type="entry name" value="SGL"/>
</dbReference>
<dbReference type="Gene3D" id="2.120.10.30">
    <property type="entry name" value="TolB, C-terminal domain"/>
    <property type="match status" value="1"/>
</dbReference>
<reference evidence="4 5" key="1">
    <citation type="submission" date="2018-03" db="EMBL/GenBank/DDBJ databases">
        <title>Genomic Encyclopedia of Archaeal and Bacterial Type Strains, Phase II (KMG-II): from individual species to whole genera.</title>
        <authorList>
            <person name="Goeker M."/>
        </authorList>
    </citation>
    <scope>NUCLEOTIDE SEQUENCE [LARGE SCALE GENOMIC DNA]</scope>
    <source>
        <strain evidence="4 5">DSM 100346</strain>
    </source>
</reference>
<dbReference type="PANTHER" id="PTHR47572">
    <property type="entry name" value="LIPOPROTEIN-RELATED"/>
    <property type="match status" value="1"/>
</dbReference>
<comment type="caution">
    <text evidence="4">The sequence shown here is derived from an EMBL/GenBank/DDBJ whole genome shotgun (WGS) entry which is preliminary data.</text>
</comment>
<dbReference type="SUPFAM" id="SSF63829">
    <property type="entry name" value="Calcium-dependent phosphotriesterase"/>
    <property type="match status" value="1"/>
</dbReference>
<evidence type="ECO:0000256" key="2">
    <source>
        <dbReference type="SAM" id="SignalP"/>
    </source>
</evidence>
<evidence type="ECO:0000313" key="5">
    <source>
        <dbReference type="Proteomes" id="UP000245880"/>
    </source>
</evidence>
<evidence type="ECO:0000259" key="3">
    <source>
        <dbReference type="Pfam" id="PF08450"/>
    </source>
</evidence>
<protein>
    <submittedName>
        <fullName evidence="4">Gluconolactonase</fullName>
    </submittedName>
</protein>
<evidence type="ECO:0000256" key="1">
    <source>
        <dbReference type="ARBA" id="ARBA00022801"/>
    </source>
</evidence>
<dbReference type="GO" id="GO:0016787">
    <property type="term" value="F:hydrolase activity"/>
    <property type="evidence" value="ECO:0007669"/>
    <property type="project" value="UniProtKB-KW"/>
</dbReference>
<keyword evidence="2" id="KW-0732">Signal</keyword>
<dbReference type="InterPro" id="IPR011042">
    <property type="entry name" value="6-blade_b-propeller_TolB-like"/>
</dbReference>
<feature type="chain" id="PRO_5016263551" evidence="2">
    <location>
        <begin position="26"/>
        <end position="305"/>
    </location>
</feature>
<dbReference type="PANTHER" id="PTHR47572:SF4">
    <property type="entry name" value="LACTONASE DRP35"/>
    <property type="match status" value="1"/>
</dbReference>
<evidence type="ECO:0000313" key="4">
    <source>
        <dbReference type="EMBL" id="PWJ54539.1"/>
    </source>
</evidence>
<keyword evidence="5" id="KW-1185">Reference proteome</keyword>